<evidence type="ECO:0000256" key="1">
    <source>
        <dbReference type="SAM" id="Phobius"/>
    </source>
</evidence>
<dbReference type="EMBL" id="FN648457">
    <property type="protein sequence ID" value="CBJ31672.1"/>
    <property type="molecule type" value="Genomic_DNA"/>
</dbReference>
<keyword evidence="1" id="KW-0472">Membrane</keyword>
<reference evidence="2 3" key="1">
    <citation type="journal article" date="2010" name="Nature">
        <title>The Ectocarpus genome and the independent evolution of multicellularity in brown algae.</title>
        <authorList>
            <person name="Cock J.M."/>
            <person name="Sterck L."/>
            <person name="Rouze P."/>
            <person name="Scornet D."/>
            <person name="Allen A.E."/>
            <person name="Amoutzias G."/>
            <person name="Anthouard V."/>
            <person name="Artiguenave F."/>
            <person name="Aury J.M."/>
            <person name="Badger J.H."/>
            <person name="Beszteri B."/>
            <person name="Billiau K."/>
            <person name="Bonnet E."/>
            <person name="Bothwell J.H."/>
            <person name="Bowler C."/>
            <person name="Boyen C."/>
            <person name="Brownlee C."/>
            <person name="Carrano C.J."/>
            <person name="Charrier B."/>
            <person name="Cho G.Y."/>
            <person name="Coelho S.M."/>
            <person name="Collen J."/>
            <person name="Corre E."/>
            <person name="Da Silva C."/>
            <person name="Delage L."/>
            <person name="Delaroque N."/>
            <person name="Dittami S.M."/>
            <person name="Doulbeau S."/>
            <person name="Elias M."/>
            <person name="Farnham G."/>
            <person name="Gachon C.M."/>
            <person name="Gschloessl B."/>
            <person name="Heesch S."/>
            <person name="Jabbari K."/>
            <person name="Jubin C."/>
            <person name="Kawai H."/>
            <person name="Kimura K."/>
            <person name="Kloareg B."/>
            <person name="Kupper F.C."/>
            <person name="Lang D."/>
            <person name="Le Bail A."/>
            <person name="Leblanc C."/>
            <person name="Lerouge P."/>
            <person name="Lohr M."/>
            <person name="Lopez P.J."/>
            <person name="Martens C."/>
            <person name="Maumus F."/>
            <person name="Michel G."/>
            <person name="Miranda-Saavedra D."/>
            <person name="Morales J."/>
            <person name="Moreau H."/>
            <person name="Motomura T."/>
            <person name="Nagasato C."/>
            <person name="Napoli C.A."/>
            <person name="Nelson D.R."/>
            <person name="Nyvall-Collen P."/>
            <person name="Peters A.F."/>
            <person name="Pommier C."/>
            <person name="Potin P."/>
            <person name="Poulain J."/>
            <person name="Quesneville H."/>
            <person name="Read B."/>
            <person name="Rensing S.A."/>
            <person name="Ritter A."/>
            <person name="Rousvoal S."/>
            <person name="Samanta M."/>
            <person name="Samson G."/>
            <person name="Schroeder D.C."/>
            <person name="Segurens B."/>
            <person name="Strittmatter M."/>
            <person name="Tonon T."/>
            <person name="Tregear J.W."/>
            <person name="Valentin K."/>
            <person name="von Dassow P."/>
            <person name="Yamagishi T."/>
            <person name="Van de Peer Y."/>
            <person name="Wincker P."/>
        </authorList>
    </citation>
    <scope>NUCLEOTIDE SEQUENCE [LARGE SCALE GENOMIC DNA]</scope>
    <source>
        <strain evidence="3">Ec32 / CCAP1310/4</strain>
    </source>
</reference>
<feature type="transmembrane region" description="Helical" evidence="1">
    <location>
        <begin position="30"/>
        <end position="54"/>
    </location>
</feature>
<feature type="transmembrane region" description="Helical" evidence="1">
    <location>
        <begin position="154"/>
        <end position="177"/>
    </location>
</feature>
<proteinExistence type="predicted"/>
<keyword evidence="1" id="KW-0812">Transmembrane</keyword>
<dbReference type="AlphaFoldDB" id="D7FUL6"/>
<keyword evidence="3" id="KW-1185">Reference proteome</keyword>
<name>D7FUL6_ECTSI</name>
<feature type="transmembrane region" description="Helical" evidence="1">
    <location>
        <begin position="197"/>
        <end position="218"/>
    </location>
</feature>
<evidence type="ECO:0000313" key="2">
    <source>
        <dbReference type="EMBL" id="CBJ31672.1"/>
    </source>
</evidence>
<dbReference type="InParanoid" id="D7FUL6"/>
<dbReference type="EMBL" id="FN649755">
    <property type="protein sequence ID" value="CBJ31672.1"/>
    <property type="molecule type" value="Genomic_DNA"/>
</dbReference>
<dbReference type="OrthoDB" id="10334352at2759"/>
<evidence type="ECO:0000313" key="3">
    <source>
        <dbReference type="Proteomes" id="UP000002630"/>
    </source>
</evidence>
<protein>
    <submittedName>
        <fullName evidence="2">Uncharacterized protein</fullName>
    </submittedName>
</protein>
<dbReference type="Proteomes" id="UP000002630">
    <property type="component" value="Linkage Group LG30"/>
</dbReference>
<feature type="transmembrane region" description="Helical" evidence="1">
    <location>
        <begin position="75"/>
        <end position="97"/>
    </location>
</feature>
<accession>D7FUL6</accession>
<organism evidence="2 3">
    <name type="scientific">Ectocarpus siliculosus</name>
    <name type="common">Brown alga</name>
    <name type="synonym">Conferva siliculosa</name>
    <dbReference type="NCBI Taxonomy" id="2880"/>
    <lineage>
        <taxon>Eukaryota</taxon>
        <taxon>Sar</taxon>
        <taxon>Stramenopiles</taxon>
        <taxon>Ochrophyta</taxon>
        <taxon>PX clade</taxon>
        <taxon>Phaeophyceae</taxon>
        <taxon>Ectocarpales</taxon>
        <taxon>Ectocarpaceae</taxon>
        <taxon>Ectocarpus</taxon>
    </lineage>
</organism>
<feature type="transmembrane region" description="Helical" evidence="1">
    <location>
        <begin position="109"/>
        <end position="142"/>
    </location>
</feature>
<sequence>MLRLVALVISISVLFPWLSSERRGRMRIFFLHWASGVMYVMSQFIMSVMVLNCWSSRDDSGPFIYFLKFLELTALNLWSISSLAIAILIASIVQSFVKLRRVPTMIGSTRAACVCLVLAILATVLSAVFWNGVLITGGYFWVTNTGNESHGRWISLSFGATQTVAGMLMALAVLFTVSGERFSSLKVCCKTSQRVKFHFILTIFGTFVYLYNGIVLMFDEFSDFKISKRLVIIGWCSRYVHVIADTGIIFGAFYALEKKEEEESLLRRESNSGGTGDCNGTSASKARLGVLRFGNDDNNISGNLEAGLGRGPTECMGGGGEVCPNGSRKNGSSVLFLFSPVGTHNMDYITKGWYPVG</sequence>
<gene>
    <name evidence="2" type="ORF">Esi_0273_0019</name>
</gene>
<keyword evidence="1" id="KW-1133">Transmembrane helix</keyword>